<dbReference type="RefSeq" id="WP_135945918.1">
    <property type="nucleotide sequence ID" value="NZ_BMEI01000005.1"/>
</dbReference>
<dbReference type="EMBL" id="SRXV01000005">
    <property type="protein sequence ID" value="TGY91742.1"/>
    <property type="molecule type" value="Genomic_DNA"/>
</dbReference>
<dbReference type="Proteomes" id="UP000305451">
    <property type="component" value="Unassembled WGS sequence"/>
</dbReference>
<evidence type="ECO:0000313" key="3">
    <source>
        <dbReference type="Proteomes" id="UP000305451"/>
    </source>
</evidence>
<keyword evidence="1" id="KW-0175">Coiled coil</keyword>
<dbReference type="PROSITE" id="PS51257">
    <property type="entry name" value="PROKAR_LIPOPROTEIN"/>
    <property type="match status" value="1"/>
</dbReference>
<organism evidence="2 3">
    <name type="scientific">Marinicauda pacifica</name>
    <dbReference type="NCBI Taxonomy" id="1133559"/>
    <lineage>
        <taxon>Bacteria</taxon>
        <taxon>Pseudomonadati</taxon>
        <taxon>Pseudomonadota</taxon>
        <taxon>Alphaproteobacteria</taxon>
        <taxon>Maricaulales</taxon>
        <taxon>Maricaulaceae</taxon>
        <taxon>Marinicauda</taxon>
    </lineage>
</organism>
<comment type="caution">
    <text evidence="2">The sequence shown here is derived from an EMBL/GenBank/DDBJ whole genome shotgun (WGS) entry which is preliminary data.</text>
</comment>
<reference evidence="2 3" key="1">
    <citation type="journal article" date="2013" name="Int. J. Syst. Evol. Microbiol.">
        <title>Marinicauda pacifica gen. nov., sp. nov., a prosthecate alphaproteobacterium of the family Hyphomonadaceae isolated from deep seawater.</title>
        <authorList>
            <person name="Zhang X.Y."/>
            <person name="Li G.W."/>
            <person name="Wang C.S."/>
            <person name="Zhang Y.J."/>
            <person name="Xu X.W."/>
            <person name="Li H."/>
            <person name="Liu A."/>
            <person name="Liu C."/>
            <person name="Xie B.B."/>
            <person name="Qin Q.L."/>
            <person name="Xu Z."/>
            <person name="Chen X.L."/>
            <person name="Zhou B.C."/>
            <person name="Zhang Y.Z."/>
        </authorList>
    </citation>
    <scope>NUCLEOTIDE SEQUENCE [LARGE SCALE GENOMIC DNA]</scope>
    <source>
        <strain evidence="2 3">P-1 km-3</strain>
    </source>
</reference>
<evidence type="ECO:0000256" key="1">
    <source>
        <dbReference type="SAM" id="Coils"/>
    </source>
</evidence>
<accession>A0A4S2H8M6</accession>
<proteinExistence type="predicted"/>
<dbReference type="AlphaFoldDB" id="A0A4S2H8M6"/>
<feature type="coiled-coil region" evidence="1">
    <location>
        <begin position="22"/>
        <end position="49"/>
    </location>
</feature>
<sequence>MLRVLLAAFGLVLLSGCHGIVQDAYDERAEDECEELRNIEEQRACLNAIEDRERDRRQRELAPRS</sequence>
<protein>
    <submittedName>
        <fullName evidence="2">Uncharacterized protein</fullName>
    </submittedName>
</protein>
<dbReference type="OrthoDB" id="7632098at2"/>
<keyword evidence="3" id="KW-1185">Reference proteome</keyword>
<name>A0A4S2H8M6_9PROT</name>
<evidence type="ECO:0000313" key="2">
    <source>
        <dbReference type="EMBL" id="TGY91742.1"/>
    </source>
</evidence>
<gene>
    <name evidence="2" type="ORF">E5162_14115</name>
</gene>